<dbReference type="Proteomes" id="UP000230002">
    <property type="component" value="Unassembled WGS sequence"/>
</dbReference>
<reference evidence="1 2" key="1">
    <citation type="journal article" date="2015" name="Sci. Rep.">
        <title>Chromosome-level genome map provides insights into diverse defense mechanisms in the medicinal fungus Ganoderma sinense.</title>
        <authorList>
            <person name="Zhu Y."/>
            <person name="Xu J."/>
            <person name="Sun C."/>
            <person name="Zhou S."/>
            <person name="Xu H."/>
            <person name="Nelson D.R."/>
            <person name="Qian J."/>
            <person name="Song J."/>
            <person name="Luo H."/>
            <person name="Xiang L."/>
            <person name="Li Y."/>
            <person name="Xu Z."/>
            <person name="Ji A."/>
            <person name="Wang L."/>
            <person name="Lu S."/>
            <person name="Hayward A."/>
            <person name="Sun W."/>
            <person name="Li X."/>
            <person name="Schwartz D.C."/>
            <person name="Wang Y."/>
            <person name="Chen S."/>
        </authorList>
    </citation>
    <scope>NUCLEOTIDE SEQUENCE [LARGE SCALE GENOMIC DNA]</scope>
    <source>
        <strain evidence="1 2">ZZ0214-1</strain>
    </source>
</reference>
<accession>A0A2G8RWP6</accession>
<dbReference type="OrthoDB" id="2764780at2759"/>
<dbReference type="AlphaFoldDB" id="A0A2G8RWP6"/>
<proteinExistence type="predicted"/>
<evidence type="ECO:0000313" key="2">
    <source>
        <dbReference type="Proteomes" id="UP000230002"/>
    </source>
</evidence>
<name>A0A2G8RWP6_9APHY</name>
<comment type="caution">
    <text evidence="1">The sequence shown here is derived from an EMBL/GenBank/DDBJ whole genome shotgun (WGS) entry which is preliminary data.</text>
</comment>
<sequence length="404" mass="45082">MRVCRRWYDVASRHFFAIIPVAHRHCNRFLKFVRIHPELASYITELRFFDKSRGDSGKLLGMQQGPFDIQLLASALPILPNLRIICLVGYGGLVSDQSAPSGLQKRNQSTPVSLLRLSFEHCIGVMSMFPKLLPLFAVNTFVINSMHLATFHHVPTPVVPFEVRNLVIGQGARYSEDQYAAFERILVPGGLRGLGTDGWAKQDIPILERFLRSSTGRDLLSISIGAVLGENLPPPHSAVPVINGPTVCDMLGAALAHCPRLQCFRLGFVHHDYDPSDPLIQPDPFSPIVANLPATLHIWLDTPGLWCCTSTSIGLETVDRTLAPASPSTSGHAGSRFPNLQMVELHVHQNLVWPRMRNRTCAHPHEEREPMPLLRLHAAGLLRYRVGEVELDQPHADIYWPLDM</sequence>
<gene>
    <name evidence="1" type="ORF">GSI_11488</name>
</gene>
<dbReference type="EMBL" id="AYKW01000045">
    <property type="protein sequence ID" value="PIL25738.1"/>
    <property type="molecule type" value="Genomic_DNA"/>
</dbReference>
<keyword evidence="2" id="KW-1185">Reference proteome</keyword>
<evidence type="ECO:0000313" key="1">
    <source>
        <dbReference type="EMBL" id="PIL25738.1"/>
    </source>
</evidence>
<organism evidence="1 2">
    <name type="scientific">Ganoderma sinense ZZ0214-1</name>
    <dbReference type="NCBI Taxonomy" id="1077348"/>
    <lineage>
        <taxon>Eukaryota</taxon>
        <taxon>Fungi</taxon>
        <taxon>Dikarya</taxon>
        <taxon>Basidiomycota</taxon>
        <taxon>Agaricomycotina</taxon>
        <taxon>Agaricomycetes</taxon>
        <taxon>Polyporales</taxon>
        <taxon>Polyporaceae</taxon>
        <taxon>Ganoderma</taxon>
    </lineage>
</organism>
<protein>
    <submittedName>
        <fullName evidence="1">Uncharacterized protein</fullName>
    </submittedName>
</protein>